<protein>
    <submittedName>
        <fullName evidence="1 2">Uncharacterized protein</fullName>
    </submittedName>
</protein>
<organism evidence="1">
    <name type="scientific">Capitella teleta</name>
    <name type="common">Polychaete worm</name>
    <dbReference type="NCBI Taxonomy" id="283909"/>
    <lineage>
        <taxon>Eukaryota</taxon>
        <taxon>Metazoa</taxon>
        <taxon>Spiralia</taxon>
        <taxon>Lophotrochozoa</taxon>
        <taxon>Annelida</taxon>
        <taxon>Polychaeta</taxon>
        <taxon>Sedentaria</taxon>
        <taxon>Scolecida</taxon>
        <taxon>Capitellidae</taxon>
        <taxon>Capitella</taxon>
    </lineage>
</organism>
<reference evidence="2" key="3">
    <citation type="submission" date="2015-06" db="UniProtKB">
        <authorList>
            <consortium name="EnsemblMetazoa"/>
        </authorList>
    </citation>
    <scope>IDENTIFICATION</scope>
</reference>
<keyword evidence="3" id="KW-1185">Reference proteome</keyword>
<sequence>MNIADEHFVTSCSCEGRGLSDHGENGNLNKNRLAEGAVTHESHNRLPWQNKPTPSELIPELFRQPTLLSRVCNPNSKNTKNVRLRCIFSQQSILHAPFNCTPELS</sequence>
<proteinExistence type="predicted"/>
<evidence type="ECO:0000313" key="2">
    <source>
        <dbReference type="EnsemblMetazoa" id="CapteP186120"/>
    </source>
</evidence>
<dbReference type="HOGENOM" id="CLU_2239123_0_0_1"/>
<accession>R7V9K4</accession>
<reference evidence="1 3" key="2">
    <citation type="journal article" date="2013" name="Nature">
        <title>Insights into bilaterian evolution from three spiralian genomes.</title>
        <authorList>
            <person name="Simakov O."/>
            <person name="Marletaz F."/>
            <person name="Cho S.J."/>
            <person name="Edsinger-Gonzales E."/>
            <person name="Havlak P."/>
            <person name="Hellsten U."/>
            <person name="Kuo D.H."/>
            <person name="Larsson T."/>
            <person name="Lv J."/>
            <person name="Arendt D."/>
            <person name="Savage R."/>
            <person name="Osoegawa K."/>
            <person name="de Jong P."/>
            <person name="Grimwood J."/>
            <person name="Chapman J.A."/>
            <person name="Shapiro H."/>
            <person name="Aerts A."/>
            <person name="Otillar R.P."/>
            <person name="Terry A.Y."/>
            <person name="Boore J.L."/>
            <person name="Grigoriev I.V."/>
            <person name="Lindberg D.R."/>
            <person name="Seaver E.C."/>
            <person name="Weisblat D.A."/>
            <person name="Putnam N.H."/>
            <person name="Rokhsar D.S."/>
        </authorList>
    </citation>
    <scope>NUCLEOTIDE SEQUENCE</scope>
    <source>
        <strain evidence="1 3">I ESC-2004</strain>
    </source>
</reference>
<dbReference type="EMBL" id="AMQN01017996">
    <property type="status" value="NOT_ANNOTATED_CDS"/>
    <property type="molecule type" value="Genomic_DNA"/>
</dbReference>
<name>R7V9K4_CAPTE</name>
<gene>
    <name evidence="1" type="ORF">CAPTEDRAFT_186120</name>
</gene>
<dbReference type="Proteomes" id="UP000014760">
    <property type="component" value="Unassembled WGS sequence"/>
</dbReference>
<evidence type="ECO:0000313" key="1">
    <source>
        <dbReference type="EMBL" id="ELU15533.1"/>
    </source>
</evidence>
<reference evidence="3" key="1">
    <citation type="submission" date="2012-12" db="EMBL/GenBank/DDBJ databases">
        <authorList>
            <person name="Hellsten U."/>
            <person name="Grimwood J."/>
            <person name="Chapman J.A."/>
            <person name="Shapiro H."/>
            <person name="Aerts A."/>
            <person name="Otillar R.P."/>
            <person name="Terry A.Y."/>
            <person name="Boore J.L."/>
            <person name="Simakov O."/>
            <person name="Marletaz F."/>
            <person name="Cho S.-J."/>
            <person name="Edsinger-Gonzales E."/>
            <person name="Havlak P."/>
            <person name="Kuo D.-H."/>
            <person name="Larsson T."/>
            <person name="Lv J."/>
            <person name="Arendt D."/>
            <person name="Savage R."/>
            <person name="Osoegawa K."/>
            <person name="de Jong P."/>
            <person name="Lindberg D.R."/>
            <person name="Seaver E.C."/>
            <person name="Weisblat D.A."/>
            <person name="Putnam N.H."/>
            <person name="Grigoriev I.V."/>
            <person name="Rokhsar D.S."/>
        </authorList>
    </citation>
    <scope>NUCLEOTIDE SEQUENCE</scope>
    <source>
        <strain evidence="3">I ESC-2004</strain>
    </source>
</reference>
<evidence type="ECO:0000313" key="3">
    <source>
        <dbReference type="Proteomes" id="UP000014760"/>
    </source>
</evidence>
<dbReference type="AlphaFoldDB" id="R7V9K4"/>
<dbReference type="EnsemblMetazoa" id="CapteT186120">
    <property type="protein sequence ID" value="CapteP186120"/>
    <property type="gene ID" value="CapteG186120"/>
</dbReference>
<dbReference type="EMBL" id="KB293752">
    <property type="protein sequence ID" value="ELU15533.1"/>
    <property type="molecule type" value="Genomic_DNA"/>
</dbReference>